<dbReference type="AlphaFoldDB" id="A0A2P9HA05"/>
<dbReference type="STRING" id="264201.pc0002"/>
<proteinExistence type="predicted"/>
<name>A0A2P9HA05_PARUW</name>
<dbReference type="OrthoDB" id="7030467at2"/>
<accession>A0A2P9HA05</accession>
<dbReference type="InterPro" id="IPR035093">
    <property type="entry name" value="RelE/ParE_toxin_dom_sf"/>
</dbReference>
<sequence length="66" mass="7392">MGLIITECHVKPDVLLVYWIDEEIGSHANLFRNKMGKSLPDRVEINFGNLNLTLKAGLSALPLKLM</sequence>
<protein>
    <submittedName>
        <fullName evidence="1">Uncharacterized protein</fullName>
    </submittedName>
</protein>
<keyword evidence="2" id="KW-1185">Reference proteome</keyword>
<evidence type="ECO:0000313" key="2">
    <source>
        <dbReference type="Proteomes" id="UP000000529"/>
    </source>
</evidence>
<dbReference type="Gene3D" id="3.30.2310.20">
    <property type="entry name" value="RelE-like"/>
    <property type="match status" value="1"/>
</dbReference>
<dbReference type="EMBL" id="BX908798">
    <property type="protein sequence ID" value="SPJ31547.1"/>
    <property type="molecule type" value="Genomic_DNA"/>
</dbReference>
<reference evidence="1 2" key="1">
    <citation type="journal article" date="2004" name="Science">
        <title>Illuminating the evolutionary history of chlamydiae.</title>
        <authorList>
            <person name="Horn M."/>
            <person name="Collingro A."/>
            <person name="Schmitz-Esser S."/>
            <person name="Beier C.L."/>
            <person name="Purkhold U."/>
            <person name="Fartmann B."/>
            <person name="Brandt P."/>
            <person name="Nyakatura G.J."/>
            <person name="Droege M."/>
            <person name="Frishman D."/>
            <person name="Rattei T."/>
            <person name="Mewes H."/>
            <person name="Wagner M."/>
        </authorList>
    </citation>
    <scope>NUCLEOTIDE SEQUENCE [LARGE SCALE GENOMIC DNA]</scope>
    <source>
        <strain evidence="1 2">UWE25</strain>
    </source>
</reference>
<dbReference type="Proteomes" id="UP000000529">
    <property type="component" value="Chromosome"/>
</dbReference>
<organism evidence="1 2">
    <name type="scientific">Protochlamydia amoebophila (strain UWE25)</name>
    <dbReference type="NCBI Taxonomy" id="264201"/>
    <lineage>
        <taxon>Bacteria</taxon>
        <taxon>Pseudomonadati</taxon>
        <taxon>Chlamydiota</taxon>
        <taxon>Chlamydiia</taxon>
        <taxon>Parachlamydiales</taxon>
        <taxon>Parachlamydiaceae</taxon>
        <taxon>Candidatus Protochlamydia</taxon>
    </lineage>
</organism>
<gene>
    <name evidence="1" type="ORF">PC_RS00005</name>
</gene>
<dbReference type="KEGG" id="pcu:PC_RS00005"/>
<evidence type="ECO:0000313" key="1">
    <source>
        <dbReference type="EMBL" id="SPJ31547.1"/>
    </source>
</evidence>